<reference evidence="1" key="1">
    <citation type="submission" date="2018-05" db="EMBL/GenBank/DDBJ databases">
        <title>Draft genome of Mucuna pruriens seed.</title>
        <authorList>
            <person name="Nnadi N.E."/>
            <person name="Vos R."/>
            <person name="Hasami M.H."/>
            <person name="Devisetty U.K."/>
            <person name="Aguiy J.C."/>
        </authorList>
    </citation>
    <scope>NUCLEOTIDE SEQUENCE [LARGE SCALE GENOMIC DNA]</scope>
    <source>
        <strain evidence="1">JCA_2017</strain>
    </source>
</reference>
<comment type="caution">
    <text evidence="1">The sequence shown here is derived from an EMBL/GenBank/DDBJ whole genome shotgun (WGS) entry which is preliminary data.</text>
</comment>
<dbReference type="EMBL" id="QJKJ01000969">
    <property type="protein sequence ID" value="RDY09796.1"/>
    <property type="molecule type" value="Genomic_DNA"/>
</dbReference>
<evidence type="ECO:0000313" key="1">
    <source>
        <dbReference type="EMBL" id="RDY09796.1"/>
    </source>
</evidence>
<sequence length="156" mass="18096">FLVNLRVRVKRKKAREYLREKAIKSVKHESEWQTLRECGEFLRGLGGFRECISRGRMGSSNINWEGLSPKSKYIIDTMNELREKLDLVGKGHDLVQKDAQSTNDKVEALARDKEESFEGGNYNWELKVEQVTTRFGIQGQKWGRLVTLAFENYALI</sequence>
<protein>
    <submittedName>
        <fullName evidence="1">Uncharacterized protein</fullName>
    </submittedName>
</protein>
<name>A0A371I432_MUCPR</name>
<proteinExistence type="predicted"/>
<evidence type="ECO:0000313" key="2">
    <source>
        <dbReference type="Proteomes" id="UP000257109"/>
    </source>
</evidence>
<keyword evidence="2" id="KW-1185">Reference proteome</keyword>
<organism evidence="1 2">
    <name type="scientific">Mucuna pruriens</name>
    <name type="common">Velvet bean</name>
    <name type="synonym">Dolichos pruriens</name>
    <dbReference type="NCBI Taxonomy" id="157652"/>
    <lineage>
        <taxon>Eukaryota</taxon>
        <taxon>Viridiplantae</taxon>
        <taxon>Streptophyta</taxon>
        <taxon>Embryophyta</taxon>
        <taxon>Tracheophyta</taxon>
        <taxon>Spermatophyta</taxon>
        <taxon>Magnoliopsida</taxon>
        <taxon>eudicotyledons</taxon>
        <taxon>Gunneridae</taxon>
        <taxon>Pentapetalae</taxon>
        <taxon>rosids</taxon>
        <taxon>fabids</taxon>
        <taxon>Fabales</taxon>
        <taxon>Fabaceae</taxon>
        <taxon>Papilionoideae</taxon>
        <taxon>50 kb inversion clade</taxon>
        <taxon>NPAAA clade</taxon>
        <taxon>indigoferoid/millettioid clade</taxon>
        <taxon>Phaseoleae</taxon>
        <taxon>Mucuna</taxon>
    </lineage>
</organism>
<feature type="non-terminal residue" evidence="1">
    <location>
        <position position="1"/>
    </location>
</feature>
<dbReference type="AlphaFoldDB" id="A0A371I432"/>
<gene>
    <name evidence="1" type="ORF">CR513_05789</name>
</gene>
<dbReference type="Proteomes" id="UP000257109">
    <property type="component" value="Unassembled WGS sequence"/>
</dbReference>
<feature type="non-terminal residue" evidence="1">
    <location>
        <position position="156"/>
    </location>
</feature>
<accession>A0A371I432</accession>